<evidence type="ECO:0000259" key="3">
    <source>
        <dbReference type="Pfam" id="PF08338"/>
    </source>
</evidence>
<reference evidence="4 5" key="1">
    <citation type="submission" date="2018-05" db="EMBL/GenBank/DDBJ databases">
        <title>Salinimonas sp. HMF8227 Genome sequencing and assembly.</title>
        <authorList>
            <person name="Kang H."/>
            <person name="Kang J."/>
            <person name="Cha I."/>
            <person name="Kim H."/>
            <person name="Joh K."/>
        </authorList>
    </citation>
    <scope>NUCLEOTIDE SEQUENCE [LARGE SCALE GENOMIC DNA]</scope>
    <source>
        <strain evidence="4 5">HMF8227</strain>
    </source>
</reference>
<dbReference type="Pfam" id="PF08338">
    <property type="entry name" value="DUF1731"/>
    <property type="match status" value="1"/>
</dbReference>
<dbReference type="Proteomes" id="UP000245728">
    <property type="component" value="Chromosome"/>
</dbReference>
<keyword evidence="5" id="KW-1185">Reference proteome</keyword>
<dbReference type="PANTHER" id="PTHR11092:SF0">
    <property type="entry name" value="EPIMERASE FAMILY PROTEIN SDR39U1"/>
    <property type="match status" value="1"/>
</dbReference>
<dbReference type="KEGG" id="salh:HMF8227_01221"/>
<dbReference type="NCBIfam" id="TIGR01777">
    <property type="entry name" value="yfcH"/>
    <property type="match status" value="1"/>
</dbReference>
<evidence type="ECO:0000259" key="2">
    <source>
        <dbReference type="Pfam" id="PF01370"/>
    </source>
</evidence>
<dbReference type="InterPro" id="IPR010099">
    <property type="entry name" value="SDR39U1"/>
</dbReference>
<dbReference type="OrthoDB" id="9801773at2"/>
<dbReference type="InterPro" id="IPR001509">
    <property type="entry name" value="Epimerase_deHydtase"/>
</dbReference>
<gene>
    <name evidence="4" type="ORF">HMF8227_01221</name>
</gene>
<comment type="similarity">
    <text evidence="1">Belongs to the NAD(P)-dependent epimerase/dehydratase family. SDR39U1 subfamily.</text>
</comment>
<dbReference type="AlphaFoldDB" id="A0A2S2E2F2"/>
<proteinExistence type="inferred from homology"/>
<dbReference type="SUPFAM" id="SSF51735">
    <property type="entry name" value="NAD(P)-binding Rossmann-fold domains"/>
    <property type="match status" value="1"/>
</dbReference>
<feature type="domain" description="DUF1731" evidence="3">
    <location>
        <begin position="250"/>
        <end position="296"/>
    </location>
</feature>
<evidence type="ECO:0000313" key="5">
    <source>
        <dbReference type="Proteomes" id="UP000245728"/>
    </source>
</evidence>
<dbReference type="Gene3D" id="3.40.50.720">
    <property type="entry name" value="NAD(P)-binding Rossmann-like Domain"/>
    <property type="match status" value="1"/>
</dbReference>
<organism evidence="4 5">
    <name type="scientific">Saliniradius amylolyticus</name>
    <dbReference type="NCBI Taxonomy" id="2183582"/>
    <lineage>
        <taxon>Bacteria</taxon>
        <taxon>Pseudomonadati</taxon>
        <taxon>Pseudomonadota</taxon>
        <taxon>Gammaproteobacteria</taxon>
        <taxon>Alteromonadales</taxon>
        <taxon>Alteromonadaceae</taxon>
        <taxon>Saliniradius</taxon>
    </lineage>
</organism>
<dbReference type="InterPro" id="IPR013549">
    <property type="entry name" value="DUF1731"/>
</dbReference>
<dbReference type="InterPro" id="IPR036291">
    <property type="entry name" value="NAD(P)-bd_dom_sf"/>
</dbReference>
<dbReference type="PANTHER" id="PTHR11092">
    <property type="entry name" value="SUGAR NUCLEOTIDE EPIMERASE RELATED"/>
    <property type="match status" value="1"/>
</dbReference>
<accession>A0A2S2E2F2</accession>
<name>A0A2S2E2F2_9ALTE</name>
<evidence type="ECO:0000256" key="1">
    <source>
        <dbReference type="ARBA" id="ARBA00009353"/>
    </source>
</evidence>
<dbReference type="EMBL" id="CP029347">
    <property type="protein sequence ID" value="AWL11702.1"/>
    <property type="molecule type" value="Genomic_DNA"/>
</dbReference>
<dbReference type="Pfam" id="PF01370">
    <property type="entry name" value="Epimerase"/>
    <property type="match status" value="1"/>
</dbReference>
<feature type="domain" description="NAD-dependent epimerase/dehydratase" evidence="2">
    <location>
        <begin position="4"/>
        <end position="223"/>
    </location>
</feature>
<sequence>MNLFITGGTGLVGSTLIGALTEDYKVTVLTRDTDHAREVLGDRVRLVTDLDELKHLNEFDIVLNLAGEPIADKRWTARQKEKICQSRWHITDKLSELIQASEQPPVLFISGSAVGYYGRQGNKLVTEDETHCYDEFSHKVCAKWEKLALRAESEQTRVCLLRTGIVLSDHGGALQKMLPAFRFGLGGPISKGDQYMSWIHLQDMISAIRFLMVQGDAKGPYNLTAPEPVTNEQFSRTLAETLNRPCLFRVPAFMLRLMFGEMADLLLYGQRVLPRRLEQAGFHFRFQQLPGAMTDLLS</sequence>
<dbReference type="RefSeq" id="WP_109339323.1">
    <property type="nucleotide sequence ID" value="NZ_CP029347.1"/>
</dbReference>
<dbReference type="CDD" id="cd05242">
    <property type="entry name" value="SDR_a8"/>
    <property type="match status" value="1"/>
</dbReference>
<evidence type="ECO:0000313" key="4">
    <source>
        <dbReference type="EMBL" id="AWL11702.1"/>
    </source>
</evidence>
<protein>
    <submittedName>
        <fullName evidence="4">Protein Rcp</fullName>
    </submittedName>
</protein>